<keyword evidence="3" id="KW-1185">Reference proteome</keyword>
<accession>A0A485LH94</accession>
<evidence type="ECO:0000313" key="2">
    <source>
        <dbReference type="EMBL" id="VFT97993.1"/>
    </source>
</evidence>
<evidence type="ECO:0000313" key="3">
    <source>
        <dbReference type="Proteomes" id="UP000332933"/>
    </source>
</evidence>
<reference evidence="2 3" key="1">
    <citation type="submission" date="2019-03" db="EMBL/GenBank/DDBJ databases">
        <authorList>
            <person name="Gaulin E."/>
            <person name="Dumas B."/>
        </authorList>
    </citation>
    <scope>NUCLEOTIDE SEQUENCE [LARGE SCALE GENOMIC DNA]</scope>
    <source>
        <strain evidence="2">CBS 568.67</strain>
    </source>
</reference>
<organism evidence="2 3">
    <name type="scientific">Aphanomyces stellatus</name>
    <dbReference type="NCBI Taxonomy" id="120398"/>
    <lineage>
        <taxon>Eukaryota</taxon>
        <taxon>Sar</taxon>
        <taxon>Stramenopiles</taxon>
        <taxon>Oomycota</taxon>
        <taxon>Saprolegniomycetes</taxon>
        <taxon>Saprolegniales</taxon>
        <taxon>Verrucalvaceae</taxon>
        <taxon>Aphanomyces</taxon>
    </lineage>
</organism>
<gene>
    <name evidence="2" type="primary">Aste57867_21321</name>
    <name evidence="1" type="ORF">As57867_021252</name>
    <name evidence="2" type="ORF">ASTE57867_21321</name>
</gene>
<dbReference type="SUPFAM" id="SSF52777">
    <property type="entry name" value="CoA-dependent acyltransferases"/>
    <property type="match status" value="1"/>
</dbReference>
<reference evidence="1" key="2">
    <citation type="submission" date="2019-06" db="EMBL/GenBank/DDBJ databases">
        <title>Genomics analysis of Aphanomyces spp. identifies a new class of oomycete effector associated with host adaptation.</title>
        <authorList>
            <person name="Gaulin E."/>
        </authorList>
    </citation>
    <scope>NUCLEOTIDE SEQUENCE</scope>
    <source>
        <strain evidence="1">CBS 578.67</strain>
    </source>
</reference>
<dbReference type="EMBL" id="CAADRA010006994">
    <property type="protein sequence ID" value="VFT97993.1"/>
    <property type="molecule type" value="Genomic_DNA"/>
</dbReference>
<name>A0A485LH94_9STRA</name>
<dbReference type="OrthoDB" id="418976at2759"/>
<proteinExistence type="predicted"/>
<dbReference type="AlphaFoldDB" id="A0A485LH94"/>
<dbReference type="EMBL" id="VJMH01006968">
    <property type="protein sequence ID" value="KAF0686889.1"/>
    <property type="molecule type" value="Genomic_DNA"/>
</dbReference>
<dbReference type="Proteomes" id="UP000332933">
    <property type="component" value="Unassembled WGS sequence"/>
</dbReference>
<sequence length="401" mass="44081">MTATSPPTVVTLLPHEWYQGFNPPITSVTFYSVDDLKAPTSTGDSAFACAKAHLQARINATVQHNPWLTGRIQRNYFGPSTLEFDADAKSLPVDERTMPELSRNVPYETLTATLAHLPLPTVQGPMLRVYWISISASEAALVFSLLHEAADLVTYYRLYGMLNGATSIVSMSPNRFAGFPDASKLVVQDGMEQMGRVAALSFLCNAIRSLFFGAKPTVGLHTINPAFIAHEKARHQQTVSTNGPPFVTTNDILTSWFFSTTRCDVGLMMLNLRSRIQGLDATYAGNYSTSIPYLPADYATPSLIRQSVTSTYLRRALSGALPWLFTGSISLITSWVTLYEPATIPQWSMDEHLPFKRFERGLSFANYAVAFQRTKSSIGILLVTKTLDASGTEDLLLGGKT</sequence>
<protein>
    <submittedName>
        <fullName evidence="2">Aste57867_21321 protein</fullName>
    </submittedName>
</protein>
<evidence type="ECO:0000313" key="1">
    <source>
        <dbReference type="EMBL" id="KAF0686889.1"/>
    </source>
</evidence>